<evidence type="ECO:0000313" key="3">
    <source>
        <dbReference type="Proteomes" id="UP000218327"/>
    </source>
</evidence>
<feature type="transmembrane region" description="Helical" evidence="1">
    <location>
        <begin position="259"/>
        <end position="280"/>
    </location>
</feature>
<feature type="transmembrane region" description="Helical" evidence="1">
    <location>
        <begin position="292"/>
        <end position="311"/>
    </location>
</feature>
<keyword evidence="1" id="KW-0812">Transmembrane</keyword>
<keyword evidence="1" id="KW-0472">Membrane</keyword>
<proteinExistence type="predicted"/>
<evidence type="ECO:0000313" key="2">
    <source>
        <dbReference type="EMBL" id="PCJ22167.1"/>
    </source>
</evidence>
<dbReference type="Pfam" id="PF19632">
    <property type="entry name" value="DUF6136"/>
    <property type="match status" value="1"/>
</dbReference>
<dbReference type="AlphaFoldDB" id="A0A2A5AS99"/>
<feature type="transmembrane region" description="Helical" evidence="1">
    <location>
        <begin position="62"/>
        <end position="82"/>
    </location>
</feature>
<name>A0A2A5AS99_9GAMM</name>
<accession>A0A2A5AS99</accession>
<dbReference type="Proteomes" id="UP000218327">
    <property type="component" value="Unassembled WGS sequence"/>
</dbReference>
<feature type="transmembrane region" description="Helical" evidence="1">
    <location>
        <begin position="109"/>
        <end position="127"/>
    </location>
</feature>
<sequence>MLRLRIRCYVDAVKKILRQYQHGLVIGFLVALPGGAQAQTALGIAQWVGTPVLTVSNSLSPFLHTLIAALFIQILFLGWIHIQKKAVLGVPFSDFAQSLPIADSQRDNLNAYMVIVANNLVWMFFIFALPQLFLIGGSVTELAYTVVIFAVFLMATVKAQLLWLANKAVAVVFIALTCLAMSTVKLIESPVVSIALFSAFCAFIHTVTSRKNQQRLLHWLFKLLAKKNQVRATVFRSRPLFYGIVHAKLYGHLLLKEKLIATTLSGTLCLLFMWLVGAILSSDRYFHNSFMYLVIPLIFFIGTMNPLLSFISKEREKFMPFLRSLPLKKTYWFWFDSLFFYSLILIISLPLIVFMLLNNHLSWWQLSYSILAVFPLALIHFLIHQNTSKQTMVASIASCTAWGVLMFIILT</sequence>
<dbReference type="EMBL" id="NVVJ01000066">
    <property type="protein sequence ID" value="PCJ22167.1"/>
    <property type="molecule type" value="Genomic_DNA"/>
</dbReference>
<feature type="transmembrane region" description="Helical" evidence="1">
    <location>
        <begin position="190"/>
        <end position="208"/>
    </location>
</feature>
<comment type="caution">
    <text evidence="2">The sequence shown here is derived from an EMBL/GenBank/DDBJ whole genome shotgun (WGS) entry which is preliminary data.</text>
</comment>
<feature type="transmembrane region" description="Helical" evidence="1">
    <location>
        <begin position="392"/>
        <end position="410"/>
    </location>
</feature>
<reference evidence="3" key="1">
    <citation type="submission" date="2017-08" db="EMBL/GenBank/DDBJ databases">
        <title>A dynamic microbial community with high functional redundancy inhabits the cold, oxic subseafloor aquifer.</title>
        <authorList>
            <person name="Tully B.J."/>
            <person name="Wheat C.G."/>
            <person name="Glazer B.T."/>
            <person name="Huber J.A."/>
        </authorList>
    </citation>
    <scope>NUCLEOTIDE SEQUENCE [LARGE SCALE GENOMIC DNA]</scope>
</reference>
<protein>
    <submittedName>
        <fullName evidence="2">Uncharacterized protein</fullName>
    </submittedName>
</protein>
<feature type="transmembrane region" description="Helical" evidence="1">
    <location>
        <begin position="133"/>
        <end position="154"/>
    </location>
</feature>
<organism evidence="2 3">
    <name type="scientific">SAR86 cluster bacterium</name>
    <dbReference type="NCBI Taxonomy" id="2030880"/>
    <lineage>
        <taxon>Bacteria</taxon>
        <taxon>Pseudomonadati</taxon>
        <taxon>Pseudomonadota</taxon>
        <taxon>Gammaproteobacteria</taxon>
        <taxon>SAR86 cluster</taxon>
    </lineage>
</organism>
<keyword evidence="1" id="KW-1133">Transmembrane helix</keyword>
<feature type="transmembrane region" description="Helical" evidence="1">
    <location>
        <begin position="332"/>
        <end position="357"/>
    </location>
</feature>
<feature type="transmembrane region" description="Helical" evidence="1">
    <location>
        <begin position="363"/>
        <end position="383"/>
    </location>
</feature>
<evidence type="ECO:0000256" key="1">
    <source>
        <dbReference type="SAM" id="Phobius"/>
    </source>
</evidence>
<gene>
    <name evidence="2" type="ORF">COA96_14860</name>
</gene>
<dbReference type="InterPro" id="IPR045614">
    <property type="entry name" value="DUF6136"/>
</dbReference>